<name>A0A2N6KKY4_9CYAN</name>
<comment type="caution">
    <text evidence="1">The sequence shown here is derived from an EMBL/GenBank/DDBJ whole genome shotgun (WGS) entry which is preliminary data.</text>
</comment>
<protein>
    <submittedName>
        <fullName evidence="1">Uncharacterized protein</fullName>
    </submittedName>
</protein>
<sequence>MLQSSRYAIAHSTLHNTNPRLFQKVRDLVFHQVSSSELGVSRFKLGVCCSEFGISHLKLELASFVKANLSVFLVSRQSTVEVV</sequence>
<dbReference type="Proteomes" id="UP000235025">
    <property type="component" value="Unassembled WGS sequence"/>
</dbReference>
<dbReference type="AlphaFoldDB" id="A0A2N6KKY4"/>
<dbReference type="EMBL" id="NMQA01000037">
    <property type="protein sequence ID" value="PMB00381.1"/>
    <property type="molecule type" value="Genomic_DNA"/>
</dbReference>
<evidence type="ECO:0000313" key="2">
    <source>
        <dbReference type="Proteomes" id="UP000235025"/>
    </source>
</evidence>
<organism evidence="1 2">
    <name type="scientific">Fischerella thermalis CCMEE 5268</name>
    <dbReference type="NCBI Taxonomy" id="2019662"/>
    <lineage>
        <taxon>Bacteria</taxon>
        <taxon>Bacillati</taxon>
        <taxon>Cyanobacteriota</taxon>
        <taxon>Cyanophyceae</taxon>
        <taxon>Nostocales</taxon>
        <taxon>Hapalosiphonaceae</taxon>
        <taxon>Fischerella</taxon>
    </lineage>
</organism>
<reference evidence="1 2" key="1">
    <citation type="submission" date="2017-07" db="EMBL/GenBank/DDBJ databases">
        <title>Genomes of Fischerella (Mastigocladus) sp. strains.</title>
        <authorList>
            <person name="Miller S.R."/>
        </authorList>
    </citation>
    <scope>NUCLEOTIDE SEQUENCE [LARGE SCALE GENOMIC DNA]</scope>
    <source>
        <strain evidence="1 2">CCMEE 5268</strain>
    </source>
</reference>
<gene>
    <name evidence="1" type="ORF">CEN50_03640</name>
</gene>
<proteinExistence type="predicted"/>
<evidence type="ECO:0000313" key="1">
    <source>
        <dbReference type="EMBL" id="PMB00381.1"/>
    </source>
</evidence>
<accession>A0A2N6KKY4</accession>